<evidence type="ECO:0000313" key="6">
    <source>
        <dbReference type="Proteomes" id="UP000008783"/>
    </source>
</evidence>
<dbReference type="OrthoDB" id="2507053at2759"/>
<dbReference type="PROSITE" id="PS51194">
    <property type="entry name" value="HELICASE_CTER"/>
    <property type="match status" value="1"/>
</dbReference>
<dbReference type="Pfam" id="PF00271">
    <property type="entry name" value="Helicase_C"/>
    <property type="match status" value="1"/>
</dbReference>
<dbReference type="InterPro" id="IPR001650">
    <property type="entry name" value="Helicase_C-like"/>
</dbReference>
<dbReference type="InterPro" id="IPR000330">
    <property type="entry name" value="SNF2_N"/>
</dbReference>
<dbReference type="InterPro" id="IPR027417">
    <property type="entry name" value="P-loop_NTPase"/>
</dbReference>
<dbReference type="Gene3D" id="3.40.50.300">
    <property type="entry name" value="P-loop containing nucleotide triphosphate hydrolases"/>
    <property type="match status" value="1"/>
</dbReference>
<dbReference type="EMBL" id="DS178294">
    <property type="protein sequence ID" value="EFP85387.1"/>
    <property type="molecule type" value="Genomic_DNA"/>
</dbReference>
<dbReference type="OMA" id="ICLRRTE"/>
<keyword evidence="6" id="KW-1185">Reference proteome</keyword>
<dbReference type="InterPro" id="IPR049730">
    <property type="entry name" value="SNF2/RAD54-like_C"/>
</dbReference>
<evidence type="ECO:0000256" key="3">
    <source>
        <dbReference type="ARBA" id="ARBA00022840"/>
    </source>
</evidence>
<name>E3KM38_PUCGT</name>
<evidence type="ECO:0000259" key="4">
    <source>
        <dbReference type="PROSITE" id="PS51194"/>
    </source>
</evidence>
<dbReference type="STRING" id="418459.E3KM38"/>
<proteinExistence type="predicted"/>
<dbReference type="VEuPathDB" id="FungiDB:PGTG_11556"/>
<dbReference type="PANTHER" id="PTHR45626">
    <property type="entry name" value="TRANSCRIPTION TERMINATION FACTOR 2-RELATED"/>
    <property type="match status" value="1"/>
</dbReference>
<dbReference type="GO" id="GO:0008094">
    <property type="term" value="F:ATP-dependent activity, acting on DNA"/>
    <property type="evidence" value="ECO:0000318"/>
    <property type="project" value="GO_Central"/>
</dbReference>
<dbReference type="Pfam" id="PF00176">
    <property type="entry name" value="SNF2-rel_dom"/>
    <property type="match status" value="1"/>
</dbReference>
<accession>E3KM38</accession>
<keyword evidence="3" id="KW-0067">ATP-binding</keyword>
<dbReference type="GO" id="GO:0005634">
    <property type="term" value="C:nucleus"/>
    <property type="evidence" value="ECO:0000318"/>
    <property type="project" value="GO_Central"/>
</dbReference>
<keyword evidence="1" id="KW-0547">Nucleotide-binding</keyword>
<reference evidence="6" key="2">
    <citation type="journal article" date="2011" name="Proc. Natl. Acad. Sci. U.S.A.">
        <title>Obligate biotrophy features unraveled by the genomic analysis of rust fungi.</title>
        <authorList>
            <person name="Duplessis S."/>
            <person name="Cuomo C.A."/>
            <person name="Lin Y.-C."/>
            <person name="Aerts A."/>
            <person name="Tisserant E."/>
            <person name="Veneault-Fourrey C."/>
            <person name="Joly D.L."/>
            <person name="Hacquard S."/>
            <person name="Amselem J."/>
            <person name="Cantarel B.L."/>
            <person name="Chiu R."/>
            <person name="Coutinho P.M."/>
            <person name="Feau N."/>
            <person name="Field M."/>
            <person name="Frey P."/>
            <person name="Gelhaye E."/>
            <person name="Goldberg J."/>
            <person name="Grabherr M.G."/>
            <person name="Kodira C.D."/>
            <person name="Kohler A."/>
            <person name="Kuees U."/>
            <person name="Lindquist E.A."/>
            <person name="Lucas S.M."/>
            <person name="Mago R."/>
            <person name="Mauceli E."/>
            <person name="Morin E."/>
            <person name="Murat C."/>
            <person name="Pangilinan J.L."/>
            <person name="Park R."/>
            <person name="Pearson M."/>
            <person name="Quesneville H."/>
            <person name="Rouhier N."/>
            <person name="Sakthikumar S."/>
            <person name="Salamov A.A."/>
            <person name="Schmutz J."/>
            <person name="Selles B."/>
            <person name="Shapiro H."/>
            <person name="Tanguay P."/>
            <person name="Tuskan G.A."/>
            <person name="Henrissat B."/>
            <person name="Van de Peer Y."/>
            <person name="Rouze P."/>
            <person name="Ellis J.G."/>
            <person name="Dodds P.N."/>
            <person name="Schein J.E."/>
            <person name="Zhong S."/>
            <person name="Hamelin R.C."/>
            <person name="Grigoriev I.V."/>
            <person name="Szabo L.J."/>
            <person name="Martin F."/>
        </authorList>
    </citation>
    <scope>NUCLEOTIDE SEQUENCE [LARGE SCALE GENOMIC DNA]</scope>
    <source>
        <strain evidence="6">CRL 75-36-700-3 / race SCCL</strain>
    </source>
</reference>
<dbReference type="PANTHER" id="PTHR45626:SF22">
    <property type="entry name" value="DNA REPAIR PROTEIN RAD5"/>
    <property type="match status" value="1"/>
</dbReference>
<dbReference type="GO" id="GO:0005524">
    <property type="term" value="F:ATP binding"/>
    <property type="evidence" value="ECO:0007669"/>
    <property type="project" value="UniProtKB-KW"/>
</dbReference>
<dbReference type="GO" id="GO:0006281">
    <property type="term" value="P:DNA repair"/>
    <property type="evidence" value="ECO:0000318"/>
    <property type="project" value="GO_Central"/>
</dbReference>
<evidence type="ECO:0000256" key="2">
    <source>
        <dbReference type="ARBA" id="ARBA00022801"/>
    </source>
</evidence>
<evidence type="ECO:0000313" key="5">
    <source>
        <dbReference type="EMBL" id="EFP85387.1"/>
    </source>
</evidence>
<dbReference type="AlphaFoldDB" id="E3KM38"/>
<dbReference type="CDD" id="cd18793">
    <property type="entry name" value="SF2_C_SNF"/>
    <property type="match status" value="1"/>
</dbReference>
<dbReference type="Gene3D" id="3.40.50.10810">
    <property type="entry name" value="Tandem AAA-ATPase domain"/>
    <property type="match status" value="1"/>
</dbReference>
<reference key="1">
    <citation type="submission" date="2007-01" db="EMBL/GenBank/DDBJ databases">
        <title>The Genome Sequence of Puccinia graminis f. sp. tritici Strain CRL 75-36-700-3.</title>
        <authorList>
            <consortium name="The Broad Institute Genome Sequencing Platform"/>
            <person name="Birren B."/>
            <person name="Lander E."/>
            <person name="Galagan J."/>
            <person name="Nusbaum C."/>
            <person name="Devon K."/>
            <person name="Cuomo C."/>
            <person name="Jaffe D."/>
            <person name="Butler J."/>
            <person name="Alvarez P."/>
            <person name="Gnerre S."/>
            <person name="Grabherr M."/>
            <person name="Mauceli E."/>
            <person name="Brockman W."/>
            <person name="Young S."/>
            <person name="LaButti K."/>
            <person name="Sykes S."/>
            <person name="DeCaprio D."/>
            <person name="Crawford M."/>
            <person name="Koehrsen M."/>
            <person name="Engels R."/>
            <person name="Montgomery P."/>
            <person name="Pearson M."/>
            <person name="Howarth C."/>
            <person name="Larson L."/>
            <person name="White J."/>
            <person name="Zeng Q."/>
            <person name="Kodira C."/>
            <person name="Yandava C."/>
            <person name="Alvarado L."/>
            <person name="O'Leary S."/>
            <person name="Szabo L."/>
            <person name="Dean R."/>
            <person name="Schein J."/>
        </authorList>
    </citation>
    <scope>NUCLEOTIDE SEQUENCE</scope>
    <source>
        <strain>CRL 75-36-700-3</strain>
    </source>
</reference>
<dbReference type="SUPFAM" id="SSF52540">
    <property type="entry name" value="P-loop containing nucleoside triphosphate hydrolases"/>
    <property type="match status" value="1"/>
</dbReference>
<protein>
    <recommendedName>
        <fullName evidence="4">Helicase C-terminal domain-containing protein</fullName>
    </recommendedName>
</protein>
<dbReference type="InParanoid" id="E3KM38"/>
<gene>
    <name evidence="5" type="ORF">PGTG_11556</name>
</gene>
<organism evidence="5 6">
    <name type="scientific">Puccinia graminis f. sp. tritici (strain CRL 75-36-700-3 / race SCCL)</name>
    <name type="common">Black stem rust fungus</name>
    <dbReference type="NCBI Taxonomy" id="418459"/>
    <lineage>
        <taxon>Eukaryota</taxon>
        <taxon>Fungi</taxon>
        <taxon>Dikarya</taxon>
        <taxon>Basidiomycota</taxon>
        <taxon>Pucciniomycotina</taxon>
        <taxon>Pucciniomycetes</taxon>
        <taxon>Pucciniales</taxon>
        <taxon>Pucciniaceae</taxon>
        <taxon>Puccinia</taxon>
    </lineage>
</organism>
<dbReference type="InterPro" id="IPR038718">
    <property type="entry name" value="SNF2-like_sf"/>
</dbReference>
<dbReference type="HOGENOM" id="CLU_000315_2_4_1"/>
<dbReference type="SMART" id="SM00490">
    <property type="entry name" value="HELICc"/>
    <property type="match status" value="1"/>
</dbReference>
<dbReference type="InterPro" id="IPR050628">
    <property type="entry name" value="SNF2_RAD54_helicase_TF"/>
</dbReference>
<sequence>MVGLNFSSIEWFRIVLDEAQCSYMKDPKTNRSISLLGLKAQRRLCLSGTPLHNQLGDLHNLIKFLQIEPWTNNSIWKQCVEGPVLLGNSQGILKLQSIMKGISMRRLKTTVLDLSEKCEITVHLELEKPWNIRYQQNHAAFAEQFGKNRISVQGWDSIHFVGELVNLRQLCNPPALIEKEKGTGGYFWNQSSKIVHLLKDLPLFLASGNQARAVIFSEFKRFLQIIEIALNEWGIQFTTHYGKMDNNTQRKNLEYFWRDVSCKVLLATIKTEGVGIDLRCAHKVYLMEPTWNPAVEEQAIDRLYQIGQKERVQVVRLSVPLCGNLEFE</sequence>
<dbReference type="GeneID" id="10543935"/>
<dbReference type="KEGG" id="pgr:PGTG_11556"/>
<keyword evidence="2" id="KW-0378">Hydrolase</keyword>
<dbReference type="GO" id="GO:0016787">
    <property type="term" value="F:hydrolase activity"/>
    <property type="evidence" value="ECO:0007669"/>
    <property type="project" value="UniProtKB-KW"/>
</dbReference>
<dbReference type="Proteomes" id="UP000008783">
    <property type="component" value="Unassembled WGS sequence"/>
</dbReference>
<dbReference type="RefSeq" id="XP_003329806.1">
    <property type="nucleotide sequence ID" value="XM_003329758.1"/>
</dbReference>
<feature type="domain" description="Helicase C-terminal" evidence="4">
    <location>
        <begin position="197"/>
        <end position="328"/>
    </location>
</feature>
<evidence type="ECO:0000256" key="1">
    <source>
        <dbReference type="ARBA" id="ARBA00022741"/>
    </source>
</evidence>